<evidence type="ECO:0000313" key="1">
    <source>
        <dbReference type="EMBL" id="KAK7486485.1"/>
    </source>
</evidence>
<organism evidence="1 2">
    <name type="scientific">Batillaria attramentaria</name>
    <dbReference type="NCBI Taxonomy" id="370345"/>
    <lineage>
        <taxon>Eukaryota</taxon>
        <taxon>Metazoa</taxon>
        <taxon>Spiralia</taxon>
        <taxon>Lophotrochozoa</taxon>
        <taxon>Mollusca</taxon>
        <taxon>Gastropoda</taxon>
        <taxon>Caenogastropoda</taxon>
        <taxon>Sorbeoconcha</taxon>
        <taxon>Cerithioidea</taxon>
        <taxon>Batillariidae</taxon>
        <taxon>Batillaria</taxon>
    </lineage>
</organism>
<sequence>MVEYIAVLHQNSFNHFFSCVLESHDSLSVFTLSAFRYLAQSTLSATHSVTDTYDGRCVKQVSLSAAARFLPRFGCVRETGWSADALGWFIH</sequence>
<gene>
    <name evidence="1" type="ORF">BaRGS_00022286</name>
</gene>
<name>A0ABD0KHL8_9CAEN</name>
<dbReference type="Proteomes" id="UP001519460">
    <property type="component" value="Unassembled WGS sequence"/>
</dbReference>
<accession>A0ABD0KHL8</accession>
<protein>
    <submittedName>
        <fullName evidence="1">Uncharacterized protein</fullName>
    </submittedName>
</protein>
<keyword evidence="2" id="KW-1185">Reference proteome</keyword>
<dbReference type="AlphaFoldDB" id="A0ABD0KHL8"/>
<evidence type="ECO:0000313" key="2">
    <source>
        <dbReference type="Proteomes" id="UP001519460"/>
    </source>
</evidence>
<dbReference type="EMBL" id="JACVVK020000178">
    <property type="protein sequence ID" value="KAK7486485.1"/>
    <property type="molecule type" value="Genomic_DNA"/>
</dbReference>
<reference evidence="1 2" key="1">
    <citation type="journal article" date="2023" name="Sci. Data">
        <title>Genome assembly of the Korean intertidal mud-creeper Batillaria attramentaria.</title>
        <authorList>
            <person name="Patra A.K."/>
            <person name="Ho P.T."/>
            <person name="Jun S."/>
            <person name="Lee S.J."/>
            <person name="Kim Y."/>
            <person name="Won Y.J."/>
        </authorList>
    </citation>
    <scope>NUCLEOTIDE SEQUENCE [LARGE SCALE GENOMIC DNA]</scope>
    <source>
        <strain evidence="1">Wonlab-2016</strain>
    </source>
</reference>
<proteinExistence type="predicted"/>
<comment type="caution">
    <text evidence="1">The sequence shown here is derived from an EMBL/GenBank/DDBJ whole genome shotgun (WGS) entry which is preliminary data.</text>
</comment>